<gene>
    <name evidence="1" type="ORF">SDC9_57267</name>
</gene>
<organism evidence="1">
    <name type="scientific">bioreactor metagenome</name>
    <dbReference type="NCBI Taxonomy" id="1076179"/>
    <lineage>
        <taxon>unclassified sequences</taxon>
        <taxon>metagenomes</taxon>
        <taxon>ecological metagenomes</taxon>
    </lineage>
</organism>
<name>A0A644X435_9ZZZZ</name>
<accession>A0A644X435</accession>
<sequence length="382" mass="43806">MKRKNLFAAAFLFALTGCADHPQEEFITVDVTANYPQKELILQDFMNVEYIPLETTDEFILQGKVADISGKRLILTNVRQGEILIFDRVTGKGLKKINRQGNGPEEYILPFNVHLNEEETEMYVNDGPSSKIQVYDLEGVYKRTIPYKKGALVTNLLDYDADHFLSQDIYATGNETFASTFFLMSKRDSNRIDIEIPFEKRISPVITKQVGEMIYGSAPKNSFISSYRGNWVLSEPSSDTVYIHQPNANLRPFIVRTPSVQAMTPEVFLFPGFLSDRFYFMQTVKKECDFEKNQEMPTVDLVYDKQDHKMYRSIVYNADFDERKEDLSACPINGEVVYSVLLEPSYLLDANEKGQLKGRLKEIAANLKEEDNPVIMLIKPKE</sequence>
<reference evidence="1" key="1">
    <citation type="submission" date="2019-08" db="EMBL/GenBank/DDBJ databases">
        <authorList>
            <person name="Kucharzyk K."/>
            <person name="Murdoch R.W."/>
            <person name="Higgins S."/>
            <person name="Loffler F."/>
        </authorList>
    </citation>
    <scope>NUCLEOTIDE SEQUENCE</scope>
</reference>
<protein>
    <recommendedName>
        <fullName evidence="2">6-bladed beta-propeller</fullName>
    </recommendedName>
</protein>
<dbReference type="AlphaFoldDB" id="A0A644X435"/>
<evidence type="ECO:0000313" key="1">
    <source>
        <dbReference type="EMBL" id="MPM10930.1"/>
    </source>
</evidence>
<dbReference type="SUPFAM" id="SSF50969">
    <property type="entry name" value="YVTN repeat-like/Quinoprotein amine dehydrogenase"/>
    <property type="match status" value="1"/>
</dbReference>
<evidence type="ECO:0008006" key="2">
    <source>
        <dbReference type="Google" id="ProtNLM"/>
    </source>
</evidence>
<dbReference type="Pfam" id="PF17170">
    <property type="entry name" value="DUF5128"/>
    <property type="match status" value="1"/>
</dbReference>
<proteinExistence type="predicted"/>
<dbReference type="EMBL" id="VSSQ01001760">
    <property type="protein sequence ID" value="MPM10930.1"/>
    <property type="molecule type" value="Genomic_DNA"/>
</dbReference>
<comment type="caution">
    <text evidence="1">The sequence shown here is derived from an EMBL/GenBank/DDBJ whole genome shotgun (WGS) entry which is preliminary data.</text>
</comment>
<dbReference type="InterPro" id="IPR011042">
    <property type="entry name" value="6-blade_b-propeller_TolB-like"/>
</dbReference>
<dbReference type="Gene3D" id="2.120.10.30">
    <property type="entry name" value="TolB, C-terminal domain"/>
    <property type="match status" value="1"/>
</dbReference>
<dbReference type="InterPro" id="IPR011044">
    <property type="entry name" value="Quino_amine_DH_bsu"/>
</dbReference>
<dbReference type="PROSITE" id="PS51257">
    <property type="entry name" value="PROKAR_LIPOPROTEIN"/>
    <property type="match status" value="1"/>
</dbReference>